<evidence type="ECO:0000313" key="1">
    <source>
        <dbReference type="EMBL" id="VAW59051.1"/>
    </source>
</evidence>
<proteinExistence type="predicted"/>
<dbReference type="InterPro" id="IPR010982">
    <property type="entry name" value="Lambda_DNA-bd_dom_sf"/>
</dbReference>
<name>A0A3B0WUF1_9ZZZZ</name>
<gene>
    <name evidence="1" type="ORF">MNBD_GAMMA08-1045</name>
</gene>
<organism evidence="1">
    <name type="scientific">hydrothermal vent metagenome</name>
    <dbReference type="NCBI Taxonomy" id="652676"/>
    <lineage>
        <taxon>unclassified sequences</taxon>
        <taxon>metagenomes</taxon>
        <taxon>ecological metagenomes</taxon>
    </lineage>
</organism>
<protein>
    <submittedName>
        <fullName evidence="1">Antitoxin HigA</fullName>
    </submittedName>
</protein>
<dbReference type="EMBL" id="UOFH01000050">
    <property type="protein sequence ID" value="VAW59051.1"/>
    <property type="molecule type" value="Genomic_DNA"/>
</dbReference>
<sequence length="59" mass="6642">MILTKRKPVTVGEMLTEEFMEPMAITQGDLAEALHSKKRMKRIQKAKPLFPDNGPGIFA</sequence>
<reference evidence="1" key="1">
    <citation type="submission" date="2018-06" db="EMBL/GenBank/DDBJ databases">
        <authorList>
            <person name="Zhirakovskaya E."/>
        </authorList>
    </citation>
    <scope>NUCLEOTIDE SEQUENCE</scope>
</reference>
<dbReference type="Gene3D" id="1.10.260.40">
    <property type="entry name" value="lambda repressor-like DNA-binding domains"/>
    <property type="match status" value="1"/>
</dbReference>
<accession>A0A3B0WUF1</accession>
<dbReference type="AlphaFoldDB" id="A0A3B0WUF1"/>
<dbReference type="GO" id="GO:0003677">
    <property type="term" value="F:DNA binding"/>
    <property type="evidence" value="ECO:0007669"/>
    <property type="project" value="InterPro"/>
</dbReference>